<gene>
    <name evidence="1" type="ORF">HELGO_WM18471</name>
</gene>
<accession>A0A6S6TQ80</accession>
<dbReference type="EMBL" id="CACVAZ010000118">
    <property type="protein sequence ID" value="CAA6818780.1"/>
    <property type="molecule type" value="Genomic_DNA"/>
</dbReference>
<dbReference type="AlphaFoldDB" id="A0A6S6TQ80"/>
<proteinExistence type="predicted"/>
<dbReference type="PROSITE" id="PS51257">
    <property type="entry name" value="PROKAR_LIPOPROTEIN"/>
    <property type="match status" value="1"/>
</dbReference>
<organism evidence="1">
    <name type="scientific">uncultured Sulfurovum sp</name>
    <dbReference type="NCBI Taxonomy" id="269237"/>
    <lineage>
        <taxon>Bacteria</taxon>
        <taxon>Pseudomonadati</taxon>
        <taxon>Campylobacterota</taxon>
        <taxon>Epsilonproteobacteria</taxon>
        <taxon>Campylobacterales</taxon>
        <taxon>Sulfurovaceae</taxon>
        <taxon>Sulfurovum</taxon>
        <taxon>environmental samples</taxon>
    </lineage>
</organism>
<evidence type="ECO:0000313" key="1">
    <source>
        <dbReference type="EMBL" id="CAA6818780.1"/>
    </source>
</evidence>
<sequence length="81" mass="9511">MKTNIFISLIFLSFIGCSKKEMTPIQKKVEIKKVNSEQADIKKVKEQMIEEEMVEEQINVATNEFVPEHIRRSSIEVVKHY</sequence>
<protein>
    <submittedName>
        <fullName evidence="1">Uncharacterized protein</fullName>
    </submittedName>
</protein>
<name>A0A6S6TQ80_9BACT</name>
<reference evidence="1" key="1">
    <citation type="submission" date="2020-01" db="EMBL/GenBank/DDBJ databases">
        <authorList>
            <person name="Meier V. D."/>
            <person name="Meier V D."/>
        </authorList>
    </citation>
    <scope>NUCLEOTIDE SEQUENCE</scope>
    <source>
        <strain evidence="1">HLG_WM_MAG_02</strain>
    </source>
</reference>